<dbReference type="Pfam" id="PF13692">
    <property type="entry name" value="Glyco_trans_1_4"/>
    <property type="match status" value="1"/>
</dbReference>
<dbReference type="Proteomes" id="UP000313948">
    <property type="component" value="Chromosome"/>
</dbReference>
<feature type="region of interest" description="Disordered" evidence="4">
    <location>
        <begin position="369"/>
        <end position="402"/>
    </location>
</feature>
<reference evidence="6 7" key="1">
    <citation type="submission" date="2019-05" db="EMBL/GenBank/DDBJ databases">
        <title>Georgenia *** sp. nov., and Georgenia *** sp. nov., isolated from the intestinal contents of plateau pika (Ochotona curzoniae) in the Qinghai-Tibet plateau of China.</title>
        <authorList>
            <person name="Tian Z."/>
        </authorList>
    </citation>
    <scope>NUCLEOTIDE SEQUENCE [LARGE SCALE GENOMIC DNA]</scope>
    <source>
        <strain evidence="6 7">Z294</strain>
    </source>
</reference>
<dbReference type="SUPFAM" id="SSF53756">
    <property type="entry name" value="UDP-Glycosyltransferase/glycogen phosphorylase"/>
    <property type="match status" value="1"/>
</dbReference>
<evidence type="ECO:0000259" key="5">
    <source>
        <dbReference type="Pfam" id="PF13579"/>
    </source>
</evidence>
<dbReference type="RefSeq" id="WP_139071220.1">
    <property type="nucleotide sequence ID" value="NZ_CP040899.1"/>
</dbReference>
<evidence type="ECO:0000256" key="3">
    <source>
        <dbReference type="ARBA" id="ARBA00022679"/>
    </source>
</evidence>
<evidence type="ECO:0000256" key="2">
    <source>
        <dbReference type="ARBA" id="ARBA00022676"/>
    </source>
</evidence>
<dbReference type="Pfam" id="PF13579">
    <property type="entry name" value="Glyco_trans_4_4"/>
    <property type="match status" value="1"/>
</dbReference>
<evidence type="ECO:0000256" key="1">
    <source>
        <dbReference type="ARBA" id="ARBA00021292"/>
    </source>
</evidence>
<keyword evidence="3" id="KW-0808">Transferase</keyword>
<dbReference type="EMBL" id="CP040899">
    <property type="protein sequence ID" value="QDB80173.1"/>
    <property type="molecule type" value="Genomic_DNA"/>
</dbReference>
<dbReference type="Gene3D" id="3.40.50.2000">
    <property type="entry name" value="Glycogen Phosphorylase B"/>
    <property type="match status" value="2"/>
</dbReference>
<feature type="domain" description="Glycosyltransferase subfamily 4-like N-terminal" evidence="5">
    <location>
        <begin position="22"/>
        <end position="172"/>
    </location>
</feature>
<accession>A0ABX5VQ50</accession>
<proteinExistence type="predicted"/>
<keyword evidence="2" id="KW-0328">Glycosyltransferase</keyword>
<dbReference type="InterPro" id="IPR050194">
    <property type="entry name" value="Glycosyltransferase_grp1"/>
</dbReference>
<feature type="compositionally biased region" description="Low complexity" evidence="4">
    <location>
        <begin position="383"/>
        <end position="402"/>
    </location>
</feature>
<gene>
    <name evidence="6" type="ORF">FE251_12855</name>
</gene>
<evidence type="ECO:0000313" key="6">
    <source>
        <dbReference type="EMBL" id="QDB80173.1"/>
    </source>
</evidence>
<dbReference type="InterPro" id="IPR028098">
    <property type="entry name" value="Glyco_trans_4-like_N"/>
</dbReference>
<evidence type="ECO:0000313" key="7">
    <source>
        <dbReference type="Proteomes" id="UP000313948"/>
    </source>
</evidence>
<dbReference type="PANTHER" id="PTHR45947">
    <property type="entry name" value="SULFOQUINOVOSYL TRANSFERASE SQD2"/>
    <property type="match status" value="1"/>
</dbReference>
<sequence length="402" mass="43141">MTRQPSLAIAMVGTRGVPAHYGGFETCVEEVGSRLAARGHRVVVYCRSSADEATSRPAEHLGMELVHLPAVPRRSLETLSHTAASVAHLATRGADVALVFNAANAPLLPVLRARRIPVATHVDGLEWLRSKWGPVGRRYYRAAEALAVRWSDAVIADAQGIADYYLAEFSAPTTLIAYGAPIIDPALDRLAELGLRPHGYHLLVARFEPENNIHLVLEGYRDSAARLPLVVVGSAPYSDAYTAHLHGLGDDRVRFLGGVWDAELLDQLYAGCCTYLHGHSVGGTNPSLLRAIGAGAPTIAFDVVFTHDVLGTAGVYFADGAGVRAALEDAERDEPGRRARGERLRERARDYRWDDVADGYEDLCRRLAAAPPAQRPSGRRAPRPAGAAAPARTAVTVAGHVG</sequence>
<keyword evidence="7" id="KW-1185">Reference proteome</keyword>
<name>A0ABX5VQ50_9MICO</name>
<dbReference type="PANTHER" id="PTHR45947:SF3">
    <property type="entry name" value="SULFOQUINOVOSYL TRANSFERASE SQD2"/>
    <property type="match status" value="1"/>
</dbReference>
<evidence type="ECO:0000256" key="4">
    <source>
        <dbReference type="SAM" id="MobiDB-lite"/>
    </source>
</evidence>
<protein>
    <recommendedName>
        <fullName evidence="1">D-inositol 3-phosphate glycosyltransferase</fullName>
    </recommendedName>
</protein>
<organism evidence="6 7">
    <name type="scientific">Georgenia wutianyii</name>
    <dbReference type="NCBI Taxonomy" id="2585135"/>
    <lineage>
        <taxon>Bacteria</taxon>
        <taxon>Bacillati</taxon>
        <taxon>Actinomycetota</taxon>
        <taxon>Actinomycetes</taxon>
        <taxon>Micrococcales</taxon>
        <taxon>Bogoriellaceae</taxon>
        <taxon>Georgenia</taxon>
    </lineage>
</organism>